<evidence type="ECO:0000313" key="3">
    <source>
        <dbReference type="Proteomes" id="UP000440578"/>
    </source>
</evidence>
<dbReference type="Proteomes" id="UP000440578">
    <property type="component" value="Unassembled WGS sequence"/>
</dbReference>
<dbReference type="EMBL" id="VIIS01000880">
    <property type="protein sequence ID" value="KAF0304044.1"/>
    <property type="molecule type" value="Genomic_DNA"/>
</dbReference>
<dbReference type="InterPro" id="IPR036728">
    <property type="entry name" value="PBP_GOBP_sf"/>
</dbReference>
<feature type="chain" id="PRO_5025693131" description="Chemosensory protein" evidence="1">
    <location>
        <begin position="21"/>
        <end position="266"/>
    </location>
</feature>
<keyword evidence="3" id="KW-1185">Reference proteome</keyword>
<evidence type="ECO:0000313" key="2">
    <source>
        <dbReference type="EMBL" id="KAF0304044.1"/>
    </source>
</evidence>
<reference evidence="2 3" key="1">
    <citation type="submission" date="2019-07" db="EMBL/GenBank/DDBJ databases">
        <title>Draft genome assembly of a fouling barnacle, Amphibalanus amphitrite (Darwin, 1854): The first reference genome for Thecostraca.</title>
        <authorList>
            <person name="Kim W."/>
        </authorList>
    </citation>
    <scope>NUCLEOTIDE SEQUENCE [LARGE SCALE GENOMIC DNA]</scope>
    <source>
        <strain evidence="2">SNU_AA5</strain>
        <tissue evidence="2">Soma without cirri and trophi</tissue>
    </source>
</reference>
<evidence type="ECO:0008006" key="4">
    <source>
        <dbReference type="Google" id="ProtNLM"/>
    </source>
</evidence>
<evidence type="ECO:0000256" key="1">
    <source>
        <dbReference type="SAM" id="SignalP"/>
    </source>
</evidence>
<dbReference type="Gene3D" id="1.10.238.20">
    <property type="entry name" value="Pheromone/general odorant binding protein domain"/>
    <property type="match status" value="1"/>
</dbReference>
<dbReference type="GO" id="GO:0005549">
    <property type="term" value="F:odorant binding"/>
    <property type="evidence" value="ECO:0007669"/>
    <property type="project" value="InterPro"/>
</dbReference>
<protein>
    <recommendedName>
        <fullName evidence="4">Chemosensory protein</fullName>
    </recommendedName>
</protein>
<keyword evidence="1" id="KW-0732">Signal</keyword>
<proteinExistence type="predicted"/>
<dbReference type="AlphaFoldDB" id="A0A6A4WJQ4"/>
<feature type="signal peptide" evidence="1">
    <location>
        <begin position="1"/>
        <end position="20"/>
    </location>
</feature>
<accession>A0A6A4WJQ4</accession>
<name>A0A6A4WJQ4_AMPAM</name>
<sequence length="266" mass="29767">MPIMKLQILLITACVCVASAGIPKKLFKKYAMKKVMESCFGEQVISDLKQEVAAACEKCHGRQGTALPQLRNRLQAMLAGSELGQPQPSQYSQNVQYVAIPVQFQPVQAQRRWRRDAHHGKFGAAKLMRLRNKISSMVGNVTCVMQEMNMLTADNEVNYDSIKARFSALPVSKGLVADLEESVEECRQFSSCLPESIFEKTPITAGFGKQVAFFRCMKNAKIGACMKKDFREQYLPELMKDGMNVDGEESFQTIITSAILEEDSMM</sequence>
<comment type="caution">
    <text evidence="2">The sequence shown here is derived from an EMBL/GenBank/DDBJ whole genome shotgun (WGS) entry which is preliminary data.</text>
</comment>
<dbReference type="OrthoDB" id="6363036at2759"/>
<organism evidence="2 3">
    <name type="scientific">Amphibalanus amphitrite</name>
    <name type="common">Striped barnacle</name>
    <name type="synonym">Balanus amphitrite</name>
    <dbReference type="NCBI Taxonomy" id="1232801"/>
    <lineage>
        <taxon>Eukaryota</taxon>
        <taxon>Metazoa</taxon>
        <taxon>Ecdysozoa</taxon>
        <taxon>Arthropoda</taxon>
        <taxon>Crustacea</taxon>
        <taxon>Multicrustacea</taxon>
        <taxon>Cirripedia</taxon>
        <taxon>Thoracica</taxon>
        <taxon>Thoracicalcarea</taxon>
        <taxon>Balanomorpha</taxon>
        <taxon>Balanoidea</taxon>
        <taxon>Balanidae</taxon>
        <taxon>Amphibalaninae</taxon>
        <taxon>Amphibalanus</taxon>
    </lineage>
</organism>
<gene>
    <name evidence="2" type="ORF">FJT64_002827</name>
</gene>